<dbReference type="Proteomes" id="UP000256964">
    <property type="component" value="Unassembled WGS sequence"/>
</dbReference>
<dbReference type="AlphaFoldDB" id="A0A371CYS6"/>
<dbReference type="EMBL" id="KZ857437">
    <property type="protein sequence ID" value="RDX45432.1"/>
    <property type="molecule type" value="Genomic_DNA"/>
</dbReference>
<protein>
    <submittedName>
        <fullName evidence="1">Uncharacterized protein</fullName>
    </submittedName>
</protein>
<name>A0A371CYS6_9APHY</name>
<evidence type="ECO:0000313" key="1">
    <source>
        <dbReference type="EMBL" id="RDX45432.1"/>
    </source>
</evidence>
<gene>
    <name evidence="1" type="ORF">OH76DRAFT_951731</name>
</gene>
<keyword evidence="2" id="KW-1185">Reference proteome</keyword>
<sequence>MYSTGEQACDGIPVHAFSTVIVTLAERTESGHGGNILAPDIGRRAPHHPFSPVECPRDSFFSAGRARGQEGLQTDCTACYNPSSSSTKFSPGETAAMPGYARRAVSAHGDAYSPALTTKEPIATDNRTRVSYHSFGSGIPDDVGYTRLQQKGQGIAFLCRWCRGPAQSWVQTGR</sequence>
<accession>A0A371CYS6</accession>
<proteinExistence type="predicted"/>
<evidence type="ECO:0000313" key="2">
    <source>
        <dbReference type="Proteomes" id="UP000256964"/>
    </source>
</evidence>
<reference evidence="1 2" key="1">
    <citation type="journal article" date="2018" name="Biotechnol. Biofuels">
        <title>Integrative visual omics of the white-rot fungus Polyporus brumalis exposes the biotechnological potential of its oxidative enzymes for delignifying raw plant biomass.</title>
        <authorList>
            <person name="Miyauchi S."/>
            <person name="Rancon A."/>
            <person name="Drula E."/>
            <person name="Hage H."/>
            <person name="Chaduli D."/>
            <person name="Favel A."/>
            <person name="Grisel S."/>
            <person name="Henrissat B."/>
            <person name="Herpoel-Gimbert I."/>
            <person name="Ruiz-Duenas F.J."/>
            <person name="Chevret D."/>
            <person name="Hainaut M."/>
            <person name="Lin J."/>
            <person name="Wang M."/>
            <person name="Pangilinan J."/>
            <person name="Lipzen A."/>
            <person name="Lesage-Meessen L."/>
            <person name="Navarro D."/>
            <person name="Riley R."/>
            <person name="Grigoriev I.V."/>
            <person name="Zhou S."/>
            <person name="Raouche S."/>
            <person name="Rosso M.N."/>
        </authorList>
    </citation>
    <scope>NUCLEOTIDE SEQUENCE [LARGE SCALE GENOMIC DNA]</scope>
    <source>
        <strain evidence="1 2">BRFM 1820</strain>
    </source>
</reference>
<organism evidence="1 2">
    <name type="scientific">Lentinus brumalis</name>
    <dbReference type="NCBI Taxonomy" id="2498619"/>
    <lineage>
        <taxon>Eukaryota</taxon>
        <taxon>Fungi</taxon>
        <taxon>Dikarya</taxon>
        <taxon>Basidiomycota</taxon>
        <taxon>Agaricomycotina</taxon>
        <taxon>Agaricomycetes</taxon>
        <taxon>Polyporales</taxon>
        <taxon>Polyporaceae</taxon>
        <taxon>Lentinus</taxon>
    </lineage>
</organism>